<accession>A0ABR3KUX2</accession>
<dbReference type="Proteomes" id="UP001558632">
    <property type="component" value="Unassembled WGS sequence"/>
</dbReference>
<proteinExistence type="predicted"/>
<dbReference type="EMBL" id="JBEUSY010000135">
    <property type="protein sequence ID" value="KAL1244397.1"/>
    <property type="molecule type" value="Genomic_DNA"/>
</dbReference>
<comment type="caution">
    <text evidence="2">The sequence shown here is derived from an EMBL/GenBank/DDBJ whole genome shotgun (WGS) entry which is preliminary data.</text>
</comment>
<gene>
    <name evidence="2" type="ORF">TSPI_09080</name>
</gene>
<evidence type="ECO:0000256" key="1">
    <source>
        <dbReference type="SAM" id="MobiDB-lite"/>
    </source>
</evidence>
<reference evidence="2 3" key="1">
    <citation type="submission" date="2024-07" db="EMBL/GenBank/DDBJ databases">
        <title>Enhanced genomic and transcriptomic resources for Trichinella pseudospiralis and T. spiralis underpin the discovery of pronounced molecular differences between stages and species.</title>
        <authorList>
            <person name="Pasi K.K."/>
            <person name="La Rosa G."/>
            <person name="Gomez-Morales M.A."/>
            <person name="Tosini F."/>
            <person name="Sumanam S."/>
            <person name="Young N.D."/>
            <person name="Chang B.C."/>
            <person name="Robin G.B."/>
        </authorList>
    </citation>
    <scope>NUCLEOTIDE SEQUENCE [LARGE SCALE GENOMIC DNA]</scope>
    <source>
        <strain evidence="2">ISS534</strain>
    </source>
</reference>
<dbReference type="SUPFAM" id="SSF56672">
    <property type="entry name" value="DNA/RNA polymerases"/>
    <property type="match status" value="1"/>
</dbReference>
<evidence type="ECO:0000313" key="2">
    <source>
        <dbReference type="EMBL" id="KAL1244397.1"/>
    </source>
</evidence>
<sequence length="103" mass="11825">MEKQPDAILQEYQELFKEELGTYPGPAVIVETDTTGVTKFLKCRPVPFALREKVNAALDDLIRQGILKPTQYSRWATQIVPVQKKNEERRRHPTDSKSVELTV</sequence>
<evidence type="ECO:0000313" key="3">
    <source>
        <dbReference type="Proteomes" id="UP001558632"/>
    </source>
</evidence>
<feature type="compositionally biased region" description="Basic and acidic residues" evidence="1">
    <location>
        <begin position="84"/>
        <end position="103"/>
    </location>
</feature>
<keyword evidence="3" id="KW-1185">Reference proteome</keyword>
<feature type="region of interest" description="Disordered" evidence="1">
    <location>
        <begin position="83"/>
        <end position="103"/>
    </location>
</feature>
<dbReference type="Gene3D" id="3.10.10.10">
    <property type="entry name" value="HIV Type 1 Reverse Transcriptase, subunit A, domain 1"/>
    <property type="match status" value="1"/>
</dbReference>
<dbReference type="InterPro" id="IPR043502">
    <property type="entry name" value="DNA/RNA_pol_sf"/>
</dbReference>
<dbReference type="InterPro" id="IPR050951">
    <property type="entry name" value="Retrovirus_Pol_polyprotein"/>
</dbReference>
<protein>
    <submittedName>
        <fullName evidence="2">Uncharacterized protein</fullName>
    </submittedName>
</protein>
<organism evidence="2 3">
    <name type="scientific">Trichinella spiralis</name>
    <name type="common">Trichina worm</name>
    <dbReference type="NCBI Taxonomy" id="6334"/>
    <lineage>
        <taxon>Eukaryota</taxon>
        <taxon>Metazoa</taxon>
        <taxon>Ecdysozoa</taxon>
        <taxon>Nematoda</taxon>
        <taxon>Enoplea</taxon>
        <taxon>Dorylaimia</taxon>
        <taxon>Trichinellida</taxon>
        <taxon>Trichinellidae</taxon>
        <taxon>Trichinella</taxon>
    </lineage>
</organism>
<dbReference type="PANTHER" id="PTHR37984">
    <property type="entry name" value="PROTEIN CBG26694"/>
    <property type="match status" value="1"/>
</dbReference>
<dbReference type="PANTHER" id="PTHR37984:SF13">
    <property type="entry name" value="RIBONUCLEASE H"/>
    <property type="match status" value="1"/>
</dbReference>
<name>A0ABR3KUX2_TRISP</name>